<evidence type="ECO:0000256" key="1">
    <source>
        <dbReference type="SAM" id="MobiDB-lite"/>
    </source>
</evidence>
<comment type="caution">
    <text evidence="2">The sequence shown here is derived from an EMBL/GenBank/DDBJ whole genome shotgun (WGS) entry which is preliminary data.</text>
</comment>
<gene>
    <name evidence="2" type="ORF">ColSpa_05194</name>
</gene>
<dbReference type="GeneID" id="73325996"/>
<reference evidence="2 3" key="1">
    <citation type="submission" date="2022-03" db="EMBL/GenBank/DDBJ databases">
        <title>Genome data of Colletotrichum spp.</title>
        <authorList>
            <person name="Utami Y.D."/>
            <person name="Hiruma K."/>
        </authorList>
    </citation>
    <scope>NUCLEOTIDE SEQUENCE [LARGE SCALE GENOMIC DNA]</scope>
    <source>
        <strain evidence="2 3">MAFF 239500</strain>
    </source>
</reference>
<dbReference type="AlphaFoldDB" id="A0AA37LAX7"/>
<keyword evidence="3" id="KW-1185">Reference proteome</keyword>
<evidence type="ECO:0000313" key="3">
    <source>
        <dbReference type="Proteomes" id="UP001055115"/>
    </source>
</evidence>
<evidence type="ECO:0000313" key="2">
    <source>
        <dbReference type="EMBL" id="GKT45013.1"/>
    </source>
</evidence>
<accession>A0AA37LAX7</accession>
<dbReference type="Proteomes" id="UP001055115">
    <property type="component" value="Unassembled WGS sequence"/>
</dbReference>
<organism evidence="2 3">
    <name type="scientific">Colletotrichum spaethianum</name>
    <dbReference type="NCBI Taxonomy" id="700344"/>
    <lineage>
        <taxon>Eukaryota</taxon>
        <taxon>Fungi</taxon>
        <taxon>Dikarya</taxon>
        <taxon>Ascomycota</taxon>
        <taxon>Pezizomycotina</taxon>
        <taxon>Sordariomycetes</taxon>
        <taxon>Hypocreomycetidae</taxon>
        <taxon>Glomerellales</taxon>
        <taxon>Glomerellaceae</taxon>
        <taxon>Colletotrichum</taxon>
        <taxon>Colletotrichum spaethianum species complex</taxon>
    </lineage>
</organism>
<feature type="region of interest" description="Disordered" evidence="1">
    <location>
        <begin position="1"/>
        <end position="37"/>
    </location>
</feature>
<protein>
    <submittedName>
        <fullName evidence="2">Uncharacterized protein</fullName>
    </submittedName>
</protein>
<name>A0AA37LAX7_9PEZI</name>
<dbReference type="EMBL" id="BQXU01000011">
    <property type="protein sequence ID" value="GKT45013.1"/>
    <property type="molecule type" value="Genomic_DNA"/>
</dbReference>
<dbReference type="RefSeq" id="XP_049127363.1">
    <property type="nucleotide sequence ID" value="XM_049271406.1"/>
</dbReference>
<feature type="compositionally biased region" description="Low complexity" evidence="1">
    <location>
        <begin position="13"/>
        <end position="34"/>
    </location>
</feature>
<sequence length="95" mass="10165">MSSPSKNPLRPISSTATTNLSSNPNTSINTTNTTKPIENQWSMPSAVLSPCQAFPAQPMNQSLKDAGLMVGIKLDPEAEVHLTARIRGDILVGLY</sequence>
<proteinExistence type="predicted"/>